<name>A0ABX3ZHK1_9BACL</name>
<dbReference type="RefSeq" id="WP_087617376.1">
    <property type="nucleotide sequence ID" value="NZ_JAFBEY010000001.1"/>
</dbReference>
<reference evidence="1 2" key="1">
    <citation type="journal article" date="2017" name="Int. J. Syst. Evol. Microbiol.">
        <title>Solibacillus kalamii sp. nov., isolated from a high-efficiency particulate arrestance filter system used in the International Space Station.</title>
        <authorList>
            <person name="Checinska Sielaff A."/>
            <person name="Kumar R.M."/>
            <person name="Pal D."/>
            <person name="Mayilraj S."/>
            <person name="Venkateswaran K."/>
        </authorList>
    </citation>
    <scope>NUCLEOTIDE SEQUENCE [LARGE SCALE GENOMIC DNA]</scope>
    <source>
        <strain evidence="1 2">ISSFR-015</strain>
    </source>
</reference>
<proteinExistence type="predicted"/>
<accession>A0ABX3ZHK1</accession>
<evidence type="ECO:0000313" key="2">
    <source>
        <dbReference type="Proteomes" id="UP000196594"/>
    </source>
</evidence>
<gene>
    <name evidence="1" type="ORF">CBM15_09960</name>
</gene>
<sequence>MTKKMNKMTPVVIVLWERESESYPHKEYTFKLHKQGDATVFKTFHFKPEDYDEEIVEMRKEIRSYLDENGYIAVSNY</sequence>
<protein>
    <submittedName>
        <fullName evidence="1">Uncharacterized protein</fullName>
    </submittedName>
</protein>
<dbReference type="Proteomes" id="UP000196594">
    <property type="component" value="Unassembled WGS sequence"/>
</dbReference>
<dbReference type="EMBL" id="NHNT01000005">
    <property type="protein sequence ID" value="OUZ39175.1"/>
    <property type="molecule type" value="Genomic_DNA"/>
</dbReference>
<comment type="caution">
    <text evidence="1">The sequence shown here is derived from an EMBL/GenBank/DDBJ whole genome shotgun (WGS) entry which is preliminary data.</text>
</comment>
<organism evidence="1 2">
    <name type="scientific">Solibacillus kalamii</name>
    <dbReference type="NCBI Taxonomy" id="1748298"/>
    <lineage>
        <taxon>Bacteria</taxon>
        <taxon>Bacillati</taxon>
        <taxon>Bacillota</taxon>
        <taxon>Bacilli</taxon>
        <taxon>Bacillales</taxon>
        <taxon>Caryophanaceae</taxon>
        <taxon>Solibacillus</taxon>
    </lineage>
</organism>
<evidence type="ECO:0000313" key="1">
    <source>
        <dbReference type="EMBL" id="OUZ39175.1"/>
    </source>
</evidence>
<keyword evidence="2" id="KW-1185">Reference proteome</keyword>